<evidence type="ECO:0000313" key="1">
    <source>
        <dbReference type="EMBL" id="MPM49172.1"/>
    </source>
</evidence>
<proteinExistence type="predicted"/>
<protein>
    <submittedName>
        <fullName evidence="1">Uncharacterized protein</fullName>
    </submittedName>
</protein>
<comment type="caution">
    <text evidence="1">The sequence shown here is derived from an EMBL/GenBank/DDBJ whole genome shotgun (WGS) entry which is preliminary data.</text>
</comment>
<dbReference type="AlphaFoldDB" id="A0A645A7S9"/>
<reference evidence="1" key="1">
    <citation type="submission" date="2019-08" db="EMBL/GenBank/DDBJ databases">
        <authorList>
            <person name="Kucharzyk K."/>
            <person name="Murdoch R.W."/>
            <person name="Higgins S."/>
            <person name="Loffler F."/>
        </authorList>
    </citation>
    <scope>NUCLEOTIDE SEQUENCE</scope>
</reference>
<name>A0A645A7S9_9ZZZZ</name>
<accession>A0A645A7S9</accession>
<organism evidence="1">
    <name type="scientific">bioreactor metagenome</name>
    <dbReference type="NCBI Taxonomy" id="1076179"/>
    <lineage>
        <taxon>unclassified sequences</taxon>
        <taxon>metagenomes</taxon>
        <taxon>ecological metagenomes</taxon>
    </lineage>
</organism>
<dbReference type="EMBL" id="VSSQ01012409">
    <property type="protein sequence ID" value="MPM49172.1"/>
    <property type="molecule type" value="Genomic_DNA"/>
</dbReference>
<gene>
    <name evidence="1" type="ORF">SDC9_95900</name>
</gene>
<sequence>MARHDVVDGLRLRAQARRLVVQRQADRIQQRGFACPRRAGDRKQAALGQRRHGEVDAPFALERVEILQLKTANFHGLAPTSLPTASTICA</sequence>